<proteinExistence type="predicted"/>
<name>A0AAD9KQN5_RIDPI</name>
<evidence type="ECO:0000313" key="2">
    <source>
        <dbReference type="EMBL" id="KAK2175771.1"/>
    </source>
</evidence>
<protein>
    <submittedName>
        <fullName evidence="2">Uncharacterized protein</fullName>
    </submittedName>
</protein>
<dbReference type="EMBL" id="JAODUO010000708">
    <property type="protein sequence ID" value="KAK2175771.1"/>
    <property type="molecule type" value="Genomic_DNA"/>
</dbReference>
<dbReference type="Proteomes" id="UP001209878">
    <property type="component" value="Unassembled WGS sequence"/>
</dbReference>
<accession>A0AAD9KQN5</accession>
<dbReference type="AlphaFoldDB" id="A0AAD9KQN5"/>
<feature type="region of interest" description="Disordered" evidence="1">
    <location>
        <begin position="76"/>
        <end position="112"/>
    </location>
</feature>
<comment type="caution">
    <text evidence="2">The sequence shown here is derived from an EMBL/GenBank/DDBJ whole genome shotgun (WGS) entry which is preliminary data.</text>
</comment>
<evidence type="ECO:0000256" key="1">
    <source>
        <dbReference type="SAM" id="MobiDB-lite"/>
    </source>
</evidence>
<reference evidence="2" key="1">
    <citation type="journal article" date="2023" name="Mol. Biol. Evol.">
        <title>Third-Generation Sequencing Reveals the Adaptive Role of the Epigenome in Three Deep-Sea Polychaetes.</title>
        <authorList>
            <person name="Perez M."/>
            <person name="Aroh O."/>
            <person name="Sun Y."/>
            <person name="Lan Y."/>
            <person name="Juniper S.K."/>
            <person name="Young C.R."/>
            <person name="Angers B."/>
            <person name="Qian P.Y."/>
        </authorList>
    </citation>
    <scope>NUCLEOTIDE SEQUENCE</scope>
    <source>
        <strain evidence="2">R07B-5</strain>
    </source>
</reference>
<gene>
    <name evidence="2" type="ORF">NP493_708g00014</name>
</gene>
<sequence>MWKVEGGMWRMGGWRLEEEAVVELPLKERGDYEKVTLKGELRLVAGGMKGVAGGAKGQNDLSQRTVGMALSAAPVTFGDTGGGGGPQQARSVRPSSVDSDAPDSQTQLSDTQGDMYYEEICAQTSLKAVAYGMF</sequence>
<organism evidence="2 3">
    <name type="scientific">Ridgeia piscesae</name>
    <name type="common">Tubeworm</name>
    <dbReference type="NCBI Taxonomy" id="27915"/>
    <lineage>
        <taxon>Eukaryota</taxon>
        <taxon>Metazoa</taxon>
        <taxon>Spiralia</taxon>
        <taxon>Lophotrochozoa</taxon>
        <taxon>Annelida</taxon>
        <taxon>Polychaeta</taxon>
        <taxon>Sedentaria</taxon>
        <taxon>Canalipalpata</taxon>
        <taxon>Sabellida</taxon>
        <taxon>Siboglinidae</taxon>
        <taxon>Ridgeia</taxon>
    </lineage>
</organism>
<keyword evidence="3" id="KW-1185">Reference proteome</keyword>
<evidence type="ECO:0000313" key="3">
    <source>
        <dbReference type="Proteomes" id="UP001209878"/>
    </source>
</evidence>
<feature type="compositionally biased region" description="Polar residues" evidence="1">
    <location>
        <begin position="88"/>
        <end position="112"/>
    </location>
</feature>